<sequence>MGTWKNSRLMTFDSQNLHVKTHFNDQLVVLLRERANFYNNIATEMIPCQKPMLLNDAVAFEKVLMNPKDSQGKDITWRNAAALEGYVRRLNDVADRLAGKNRSSR</sequence>
<proteinExistence type="predicted"/>
<dbReference type="AlphaFoldDB" id="A0A699YY18"/>
<dbReference type="Proteomes" id="UP000485058">
    <property type="component" value="Unassembled WGS sequence"/>
</dbReference>
<name>A0A699YY18_HAELA</name>
<evidence type="ECO:0000313" key="1">
    <source>
        <dbReference type="EMBL" id="GFH11886.1"/>
    </source>
</evidence>
<accession>A0A699YY18</accession>
<reference evidence="1 2" key="1">
    <citation type="submission" date="2020-02" db="EMBL/GenBank/DDBJ databases">
        <title>Draft genome sequence of Haematococcus lacustris strain NIES-144.</title>
        <authorList>
            <person name="Morimoto D."/>
            <person name="Nakagawa S."/>
            <person name="Yoshida T."/>
            <person name="Sawayama S."/>
        </authorList>
    </citation>
    <scope>NUCLEOTIDE SEQUENCE [LARGE SCALE GENOMIC DNA]</scope>
    <source>
        <strain evidence="1 2">NIES-144</strain>
    </source>
</reference>
<evidence type="ECO:0000313" key="2">
    <source>
        <dbReference type="Proteomes" id="UP000485058"/>
    </source>
</evidence>
<organism evidence="1 2">
    <name type="scientific">Haematococcus lacustris</name>
    <name type="common">Green alga</name>
    <name type="synonym">Haematococcus pluvialis</name>
    <dbReference type="NCBI Taxonomy" id="44745"/>
    <lineage>
        <taxon>Eukaryota</taxon>
        <taxon>Viridiplantae</taxon>
        <taxon>Chlorophyta</taxon>
        <taxon>core chlorophytes</taxon>
        <taxon>Chlorophyceae</taxon>
        <taxon>CS clade</taxon>
        <taxon>Chlamydomonadales</taxon>
        <taxon>Haematococcaceae</taxon>
        <taxon>Haematococcus</taxon>
    </lineage>
</organism>
<keyword evidence="2" id="KW-1185">Reference proteome</keyword>
<gene>
    <name evidence="1" type="ORF">HaLaN_07464</name>
</gene>
<comment type="caution">
    <text evidence="1">The sequence shown here is derived from an EMBL/GenBank/DDBJ whole genome shotgun (WGS) entry which is preliminary data.</text>
</comment>
<dbReference type="EMBL" id="BLLF01000445">
    <property type="protein sequence ID" value="GFH11886.1"/>
    <property type="molecule type" value="Genomic_DNA"/>
</dbReference>
<protein>
    <submittedName>
        <fullName evidence="1">DHC7 protein</fullName>
    </submittedName>
</protein>